<sequence length="351" mass="38283">MGCSHAGGEGAPAQPDGVAPRPSPASPPSKGAERTAKSQQERQLAAFLEAHKRDRPDLEPCFEDGPSTLQAGKNTDAAVGANESYGRCGTTDSSTLSVGRMPSSLCGARRTSLNSQVNFAESDQTIIIFDWDDTLCPTTCLRRVAATNDRGRLSVKLTAETQSDLNMLADQVHLLLSRAKMMGKVVIVTNAARPWVDISCSCCLPALKVALQDVPVLYATEHLKEAHGSDNLPTWLLTQRKARAMKAAVSDFYSRYPEQSWKNVVSIGDAFFERDAIEEVVQSRPMRERCRTKTVKLLEAPTIAGMVVQISLIENWLAKIVQMDGDIAIDLDADEETMNSWVSLFSQPGEE</sequence>
<proteinExistence type="predicted"/>
<evidence type="ECO:0000313" key="2">
    <source>
        <dbReference type="EMBL" id="CAE4645343.1"/>
    </source>
</evidence>
<feature type="compositionally biased region" description="Basic and acidic residues" evidence="1">
    <location>
        <begin position="31"/>
        <end position="40"/>
    </location>
</feature>
<dbReference type="EMBL" id="HBNR01070695">
    <property type="protein sequence ID" value="CAE4645343.1"/>
    <property type="molecule type" value="Transcribed_RNA"/>
</dbReference>
<feature type="compositionally biased region" description="Gly residues" evidence="1">
    <location>
        <begin position="1"/>
        <end position="10"/>
    </location>
</feature>
<dbReference type="AlphaFoldDB" id="A0A7S4SJG6"/>
<gene>
    <name evidence="2" type="ORF">AMON00008_LOCUS50072</name>
</gene>
<feature type="region of interest" description="Disordered" evidence="1">
    <location>
        <begin position="1"/>
        <end position="41"/>
    </location>
</feature>
<organism evidence="2">
    <name type="scientific">Alexandrium monilatum</name>
    <dbReference type="NCBI Taxonomy" id="311494"/>
    <lineage>
        <taxon>Eukaryota</taxon>
        <taxon>Sar</taxon>
        <taxon>Alveolata</taxon>
        <taxon>Dinophyceae</taxon>
        <taxon>Gonyaulacales</taxon>
        <taxon>Pyrocystaceae</taxon>
        <taxon>Alexandrium</taxon>
    </lineage>
</organism>
<dbReference type="PANTHER" id="PTHR38899">
    <property type="entry name" value="DOMAIN OOKINETE PROTEIN, PUTATIVE-RELATED"/>
    <property type="match status" value="1"/>
</dbReference>
<protein>
    <submittedName>
        <fullName evidence="2">Uncharacterized protein</fullName>
    </submittedName>
</protein>
<evidence type="ECO:0000256" key="1">
    <source>
        <dbReference type="SAM" id="MobiDB-lite"/>
    </source>
</evidence>
<accession>A0A7S4SJG6</accession>
<name>A0A7S4SJG6_9DINO</name>
<reference evidence="2" key="1">
    <citation type="submission" date="2021-01" db="EMBL/GenBank/DDBJ databases">
        <authorList>
            <person name="Corre E."/>
            <person name="Pelletier E."/>
            <person name="Niang G."/>
            <person name="Scheremetjew M."/>
            <person name="Finn R."/>
            <person name="Kale V."/>
            <person name="Holt S."/>
            <person name="Cochrane G."/>
            <person name="Meng A."/>
            <person name="Brown T."/>
            <person name="Cohen L."/>
        </authorList>
    </citation>
    <scope>NUCLEOTIDE SEQUENCE</scope>
    <source>
        <strain evidence="2">CCMP3105</strain>
    </source>
</reference>
<dbReference type="PANTHER" id="PTHR38899:SF1">
    <property type="entry name" value="PROTEIN KINASE"/>
    <property type="match status" value="1"/>
</dbReference>